<name>A0A212JXW0_9BACT</name>
<dbReference type="Pfam" id="PF00701">
    <property type="entry name" value="DHDPS"/>
    <property type="match status" value="1"/>
</dbReference>
<dbReference type="GO" id="GO:0008840">
    <property type="term" value="F:4-hydroxy-tetrahydrodipicolinate synthase activity"/>
    <property type="evidence" value="ECO:0007669"/>
    <property type="project" value="TreeGrafter"/>
</dbReference>
<proteinExistence type="predicted"/>
<evidence type="ECO:0000256" key="1">
    <source>
        <dbReference type="ARBA" id="ARBA00023239"/>
    </source>
</evidence>
<protein>
    <recommendedName>
        <fullName evidence="3">Dihydrodipicolinate synthase family protein</fullName>
    </recommendedName>
</protein>
<keyword evidence="1" id="KW-0456">Lyase</keyword>
<sequence>MKITDIDIDLLNTFRKGTVIPATPLALTKGRKLDERYQKALVRYYIDCGVGGIAIGVHSTQFEIREHGMYESLLTLVSKEIDSWSDLQNKKILKIAGVCGKTEQAVGEASFAVSAGYHAALVSLSALKNNCLDDLIKHCRRIAQIMPIIGFYMQPSVGGIVLPFEFWKEFASIPNVLGIKAAPFDRYKTFDVVRAICESGKEDDITLYTGNDDNIIIDLLTEYKVETTKGTKSLRIKGGLLGHWCVWTQKAVELLDEVHTIIASGKDIPAELLTRAVQITDSNAAFFDSRNNFSGCIPGLHEVLFRQGLMTNVLCLNTEEVLSDGQKDEISRVYRSYPHLNDDEFIRMNLNKWLM</sequence>
<evidence type="ECO:0008006" key="3">
    <source>
        <dbReference type="Google" id="ProtNLM"/>
    </source>
</evidence>
<dbReference type="InterPro" id="IPR013785">
    <property type="entry name" value="Aldolase_TIM"/>
</dbReference>
<dbReference type="SUPFAM" id="SSF51569">
    <property type="entry name" value="Aldolase"/>
    <property type="match status" value="1"/>
</dbReference>
<dbReference type="Gene3D" id="3.20.20.70">
    <property type="entry name" value="Aldolase class I"/>
    <property type="match status" value="1"/>
</dbReference>
<dbReference type="SMART" id="SM01130">
    <property type="entry name" value="DHDPS"/>
    <property type="match status" value="1"/>
</dbReference>
<accession>A0A212JXW0</accession>
<dbReference type="InterPro" id="IPR002220">
    <property type="entry name" value="DapA-like"/>
</dbReference>
<dbReference type="PANTHER" id="PTHR12128">
    <property type="entry name" value="DIHYDRODIPICOLINATE SYNTHASE"/>
    <property type="match status" value="1"/>
</dbReference>
<organism evidence="2">
    <name type="scientific">uncultured Dysgonomonas sp</name>
    <dbReference type="NCBI Taxonomy" id="206096"/>
    <lineage>
        <taxon>Bacteria</taxon>
        <taxon>Pseudomonadati</taxon>
        <taxon>Bacteroidota</taxon>
        <taxon>Bacteroidia</taxon>
        <taxon>Bacteroidales</taxon>
        <taxon>Dysgonomonadaceae</taxon>
        <taxon>Dysgonomonas</taxon>
        <taxon>environmental samples</taxon>
    </lineage>
</organism>
<dbReference type="PANTHER" id="PTHR12128:SF51">
    <property type="entry name" value="BLL4205 PROTEIN"/>
    <property type="match status" value="1"/>
</dbReference>
<gene>
    <name evidence="2" type="ORF">KL86DYS1_30797</name>
</gene>
<dbReference type="AlphaFoldDB" id="A0A212JXW0"/>
<reference evidence="2" key="1">
    <citation type="submission" date="2016-04" db="EMBL/GenBank/DDBJ databases">
        <authorList>
            <person name="Evans L.H."/>
            <person name="Alamgir A."/>
            <person name="Owens N."/>
            <person name="Weber N.D."/>
            <person name="Virtaneva K."/>
            <person name="Barbian K."/>
            <person name="Babar A."/>
            <person name="Rosenke K."/>
        </authorList>
    </citation>
    <scope>NUCLEOTIDE SEQUENCE</scope>
    <source>
        <strain evidence="2">86-1</strain>
    </source>
</reference>
<evidence type="ECO:0000313" key="2">
    <source>
        <dbReference type="EMBL" id="SBW04276.1"/>
    </source>
</evidence>
<dbReference type="EMBL" id="FLUM01000003">
    <property type="protein sequence ID" value="SBW04276.1"/>
    <property type="molecule type" value="Genomic_DNA"/>
</dbReference>
<dbReference type="RefSeq" id="WP_296942889.1">
    <property type="nucleotide sequence ID" value="NZ_LT599032.1"/>
</dbReference>